<sequence>MLVTPFQEEFLYHTKAFDTTCAKMYRQAKGLKQKKNFSTYGTQWLKTLQPKFFDDPNAKHAGFGAEEDPAPEPILATQAREQVELQMWRDTIAQNMWEQYRHHLSRTR</sequence>
<proteinExistence type="predicted"/>
<dbReference type="AlphaFoldDB" id="A0A2N5S578"/>
<keyword evidence="3" id="KW-1185">Reference proteome</keyword>
<protein>
    <submittedName>
        <fullName evidence="1">Uncharacterized protein</fullName>
    </submittedName>
</protein>
<evidence type="ECO:0000313" key="3">
    <source>
        <dbReference type="Proteomes" id="UP000235388"/>
    </source>
</evidence>
<dbReference type="EMBL" id="PGCJ01001164">
    <property type="protein sequence ID" value="PLW08388.1"/>
    <property type="molecule type" value="Genomic_DNA"/>
</dbReference>
<reference evidence="1 3" key="1">
    <citation type="submission" date="2017-11" db="EMBL/GenBank/DDBJ databases">
        <title>De novo assembly and phasing of dikaryotic genomes from two isolates of Puccinia coronata f. sp. avenae, the causal agent of oat crown rust.</title>
        <authorList>
            <person name="Miller M.E."/>
            <person name="Zhang Y."/>
            <person name="Omidvar V."/>
            <person name="Sperschneider J."/>
            <person name="Schwessinger B."/>
            <person name="Raley C."/>
            <person name="Palmer J.M."/>
            <person name="Garnica D."/>
            <person name="Upadhyaya N."/>
            <person name="Rathjen J."/>
            <person name="Taylor J.M."/>
            <person name="Park R.F."/>
            <person name="Dodds P.N."/>
            <person name="Hirsch C.D."/>
            <person name="Kianian S.F."/>
            <person name="Figueroa M."/>
        </authorList>
    </citation>
    <scope>NUCLEOTIDE SEQUENCE [LARGE SCALE GENOMIC DNA]</scope>
    <source>
        <strain evidence="1">12NC29</strain>
    </source>
</reference>
<dbReference type="Proteomes" id="UP000235388">
    <property type="component" value="Unassembled WGS sequence"/>
</dbReference>
<gene>
    <name evidence="2" type="ORF">PCANC_15318</name>
    <name evidence="1" type="ORF">PCANC_25218</name>
</gene>
<accession>A0A2N5S578</accession>
<evidence type="ECO:0000313" key="2">
    <source>
        <dbReference type="EMBL" id="PLW39328.1"/>
    </source>
</evidence>
<evidence type="ECO:0000313" key="1">
    <source>
        <dbReference type="EMBL" id="PLW08388.1"/>
    </source>
</evidence>
<organism evidence="1 3">
    <name type="scientific">Puccinia coronata f. sp. avenae</name>
    <dbReference type="NCBI Taxonomy" id="200324"/>
    <lineage>
        <taxon>Eukaryota</taxon>
        <taxon>Fungi</taxon>
        <taxon>Dikarya</taxon>
        <taxon>Basidiomycota</taxon>
        <taxon>Pucciniomycotina</taxon>
        <taxon>Pucciniomycetes</taxon>
        <taxon>Pucciniales</taxon>
        <taxon>Pucciniaceae</taxon>
        <taxon>Puccinia</taxon>
    </lineage>
</organism>
<dbReference type="EMBL" id="PGCJ01000196">
    <property type="protein sequence ID" value="PLW39328.1"/>
    <property type="molecule type" value="Genomic_DNA"/>
</dbReference>
<comment type="caution">
    <text evidence="1">The sequence shown here is derived from an EMBL/GenBank/DDBJ whole genome shotgun (WGS) entry which is preliminary data.</text>
</comment>
<name>A0A2N5S578_9BASI</name>